<keyword evidence="3" id="KW-1185">Reference proteome</keyword>
<dbReference type="OrthoDB" id="1434354at2759"/>
<protein>
    <submittedName>
        <fullName evidence="2">Phosphatidylinositol/phosphatidylcholine transfer protein</fullName>
    </submittedName>
</protein>
<dbReference type="CDD" id="cd00170">
    <property type="entry name" value="SEC14"/>
    <property type="match status" value="2"/>
</dbReference>
<feature type="domain" description="CRAL-TRIO" evidence="1">
    <location>
        <begin position="465"/>
        <end position="648"/>
    </location>
</feature>
<dbReference type="Pfam" id="PF00650">
    <property type="entry name" value="CRAL_TRIO"/>
    <property type="match status" value="2"/>
</dbReference>
<dbReference type="SUPFAM" id="SSF52087">
    <property type="entry name" value="CRAL/TRIO domain"/>
    <property type="match status" value="2"/>
</dbReference>
<evidence type="ECO:0000313" key="2">
    <source>
        <dbReference type="EMBL" id="CAB9518344.1"/>
    </source>
</evidence>
<comment type="caution">
    <text evidence="2">The sequence shown here is derived from an EMBL/GenBank/DDBJ whole genome shotgun (WGS) entry which is preliminary data.</text>
</comment>
<reference evidence="2" key="1">
    <citation type="submission" date="2020-06" db="EMBL/GenBank/DDBJ databases">
        <authorList>
            <consortium name="Plant Systems Biology data submission"/>
        </authorList>
    </citation>
    <scope>NUCLEOTIDE SEQUENCE</scope>
    <source>
        <strain evidence="2">D6</strain>
    </source>
</reference>
<name>A0A9N8EGU6_9STRA</name>
<sequence>MVTASKPYEERWSLEQVDECVQLWKLSFEQTDKLLEFKTRVADIDHWKNDPFEVVRFLVEFKFDLKTTERKFRASIQWRIDNGADTILEDYTPPALYNYFPLGVLEGADRDNDPIYIERSGAADTLALLHRFGKDEMIKQAIWAKELMTRGPWQQEQWRHGRVKYFTTILDLKGLNRHHMNPSLVPVGQAVTRLVQDNYPGFGKKILVVRAPYIFRFVWNIFKHFVDPNVKELIEIATEKETEEILEQYMDLSVLPKEIAPSKGQGTSVQGYETIWEGGPLPPTSKDDWNRRAPVFPQQQQNPAQEQPITTVQQSTSNAEVEVSLAKIPSIKANMSGSTCGASVSITSSTDEWERLPQPALSKKNIQQAWTVTPSPVYNLDEVWRQDRLDDMSQLWGLTQRQQQDMQELRNRIQDIHHWKNDPYEVVRYYVEFKGDLDRSEHAFRKMIVWRVENRMDNFLQQYGEPDPLFLHMPMCILRGTDKDGDPIFLDRIGACDYTSLLKHFGQDGVTDYVTFVRELNSCRPFWKPYEFHVLKQQRVRSYTVIIDLEGLTPAHARPALLTLLNRTSRIAHYYSGWAKRILIIRAPPIFRLVWGLVKGYFAVHVRDMIEFAGHHSYQVLLDKYIEREVLPFVICPEGKGGPMPGYYEDVKLEGGPIPREAFDRVPTTVSFRQSASPTTFDKSLAKGAFVCQSAPMAPTSTWDDDDSEDPHSPVAARRLLIGTWEADEGARNTYERSDSITTYTLTKG</sequence>
<feature type="domain" description="CRAL-TRIO" evidence="1">
    <location>
        <begin position="92"/>
        <end position="267"/>
    </location>
</feature>
<dbReference type="PROSITE" id="PS50191">
    <property type="entry name" value="CRAL_TRIO"/>
    <property type="match status" value="2"/>
</dbReference>
<dbReference type="PANTHER" id="PTHR23324:SF83">
    <property type="entry name" value="SEC14-LIKE PROTEIN 2"/>
    <property type="match status" value="1"/>
</dbReference>
<dbReference type="SUPFAM" id="SSF46938">
    <property type="entry name" value="CRAL/TRIO N-terminal domain"/>
    <property type="match status" value="2"/>
</dbReference>
<dbReference type="EMBL" id="CAICTM010000924">
    <property type="protein sequence ID" value="CAB9518344.1"/>
    <property type="molecule type" value="Genomic_DNA"/>
</dbReference>
<dbReference type="PANTHER" id="PTHR23324">
    <property type="entry name" value="SEC14 RELATED PROTEIN"/>
    <property type="match status" value="1"/>
</dbReference>
<evidence type="ECO:0000313" key="3">
    <source>
        <dbReference type="Proteomes" id="UP001153069"/>
    </source>
</evidence>
<proteinExistence type="predicted"/>
<dbReference type="InterPro" id="IPR001251">
    <property type="entry name" value="CRAL-TRIO_dom"/>
</dbReference>
<dbReference type="AlphaFoldDB" id="A0A9N8EGU6"/>
<accession>A0A9N8EGU6</accession>
<dbReference type="Proteomes" id="UP001153069">
    <property type="component" value="Unassembled WGS sequence"/>
</dbReference>
<dbReference type="SMART" id="SM00516">
    <property type="entry name" value="SEC14"/>
    <property type="match status" value="2"/>
</dbReference>
<dbReference type="InterPro" id="IPR036865">
    <property type="entry name" value="CRAL-TRIO_dom_sf"/>
</dbReference>
<organism evidence="2 3">
    <name type="scientific">Seminavis robusta</name>
    <dbReference type="NCBI Taxonomy" id="568900"/>
    <lineage>
        <taxon>Eukaryota</taxon>
        <taxon>Sar</taxon>
        <taxon>Stramenopiles</taxon>
        <taxon>Ochrophyta</taxon>
        <taxon>Bacillariophyta</taxon>
        <taxon>Bacillariophyceae</taxon>
        <taxon>Bacillariophycidae</taxon>
        <taxon>Naviculales</taxon>
        <taxon>Naviculaceae</taxon>
        <taxon>Seminavis</taxon>
    </lineage>
</organism>
<dbReference type="GO" id="GO:0005737">
    <property type="term" value="C:cytoplasm"/>
    <property type="evidence" value="ECO:0007669"/>
    <property type="project" value="TreeGrafter"/>
</dbReference>
<dbReference type="InterPro" id="IPR051064">
    <property type="entry name" value="SEC14/CRAL-TRIO_domain"/>
</dbReference>
<evidence type="ECO:0000259" key="1">
    <source>
        <dbReference type="PROSITE" id="PS50191"/>
    </source>
</evidence>
<dbReference type="Gene3D" id="3.40.525.10">
    <property type="entry name" value="CRAL-TRIO lipid binding domain"/>
    <property type="match status" value="2"/>
</dbReference>
<dbReference type="InterPro" id="IPR036273">
    <property type="entry name" value="CRAL/TRIO_N_dom_sf"/>
</dbReference>
<gene>
    <name evidence="2" type="ORF">SEMRO_926_G220970.1</name>
</gene>